<evidence type="ECO:0000256" key="4">
    <source>
        <dbReference type="ARBA" id="ARBA00023163"/>
    </source>
</evidence>
<dbReference type="SUPFAM" id="SSF88946">
    <property type="entry name" value="Sigma2 domain of RNA polymerase sigma factors"/>
    <property type="match status" value="1"/>
</dbReference>
<dbReference type="Proteomes" id="UP000658225">
    <property type="component" value="Unassembled WGS sequence"/>
</dbReference>
<dbReference type="InterPro" id="IPR014284">
    <property type="entry name" value="RNA_pol_sigma-70_dom"/>
</dbReference>
<dbReference type="InterPro" id="IPR012845">
    <property type="entry name" value="RNA_pol_sigma_FliA_WhiG"/>
</dbReference>
<evidence type="ECO:0000256" key="1">
    <source>
        <dbReference type="ARBA" id="ARBA00023015"/>
    </source>
</evidence>
<feature type="domain" description="RNA polymerase sigma-70" evidence="5">
    <location>
        <begin position="231"/>
        <end position="257"/>
    </location>
</feature>
<dbReference type="SUPFAM" id="SSF88659">
    <property type="entry name" value="Sigma3 and sigma4 domains of RNA polymerase sigma factors"/>
    <property type="match status" value="2"/>
</dbReference>
<dbReference type="InterPro" id="IPR000943">
    <property type="entry name" value="RNA_pol_sigma70"/>
</dbReference>
<dbReference type="Gene3D" id="1.20.140.160">
    <property type="match status" value="1"/>
</dbReference>
<keyword evidence="1" id="KW-0805">Transcription regulation</keyword>
<dbReference type="Pfam" id="PF04545">
    <property type="entry name" value="Sigma70_r4"/>
    <property type="match status" value="1"/>
</dbReference>
<evidence type="ECO:0000256" key="2">
    <source>
        <dbReference type="ARBA" id="ARBA00023082"/>
    </source>
</evidence>
<dbReference type="Pfam" id="PF04542">
    <property type="entry name" value="Sigma70_r2"/>
    <property type="match status" value="1"/>
</dbReference>
<evidence type="ECO:0000256" key="3">
    <source>
        <dbReference type="ARBA" id="ARBA00023125"/>
    </source>
</evidence>
<dbReference type="InterPro" id="IPR013325">
    <property type="entry name" value="RNA_pol_sigma_r2"/>
</dbReference>
<keyword evidence="4" id="KW-0804">Transcription</keyword>
<dbReference type="CDD" id="cd06171">
    <property type="entry name" value="Sigma70_r4"/>
    <property type="match status" value="1"/>
</dbReference>
<gene>
    <name evidence="6" type="ORF">H4683_000512</name>
</gene>
<dbReference type="NCBIfam" id="TIGR02479">
    <property type="entry name" value="FliA_WhiG"/>
    <property type="match status" value="1"/>
</dbReference>
<keyword evidence="6" id="KW-0966">Cell projection</keyword>
<dbReference type="NCBIfam" id="TIGR02937">
    <property type="entry name" value="sigma70-ECF"/>
    <property type="match status" value="1"/>
</dbReference>
<accession>A0A927MGG8</accession>
<reference evidence="6" key="1">
    <citation type="submission" date="2020-10" db="EMBL/GenBank/DDBJ databases">
        <title>Genomic Encyclopedia of Type Strains, Phase IV (KMG-IV): sequencing the most valuable type-strain genomes for metagenomic binning, comparative biology and taxonomic classification.</title>
        <authorList>
            <person name="Goeker M."/>
        </authorList>
    </citation>
    <scope>NUCLEOTIDE SEQUENCE</scope>
    <source>
        <strain evidence="6">DSM 13886</strain>
    </source>
</reference>
<dbReference type="PANTHER" id="PTHR30385">
    <property type="entry name" value="SIGMA FACTOR F FLAGELLAR"/>
    <property type="match status" value="1"/>
</dbReference>
<keyword evidence="2" id="KW-0731">Sigma factor</keyword>
<protein>
    <submittedName>
        <fullName evidence="6">RNA polymerase sigma factor for flagellar operon FliA</fullName>
    </submittedName>
</protein>
<dbReference type="PIRSF" id="PIRSF000770">
    <property type="entry name" value="RNA_pol_sigma-SigE/K"/>
    <property type="match status" value="1"/>
</dbReference>
<evidence type="ECO:0000313" key="7">
    <source>
        <dbReference type="Proteomes" id="UP000658225"/>
    </source>
</evidence>
<dbReference type="PRINTS" id="PR00046">
    <property type="entry name" value="SIGMA70FCT"/>
</dbReference>
<proteinExistence type="predicted"/>
<dbReference type="AlphaFoldDB" id="A0A927MGG8"/>
<dbReference type="NCBIfam" id="NF005809">
    <property type="entry name" value="PRK07670.1"/>
    <property type="match status" value="1"/>
</dbReference>
<sequence length="271" mass="31231">MAKSSLKVGNSMSKWEVTEEDACWDLWINNRDPDAGDILVEKYTPLVTYHVQRISQGLPRHVSRDDIMSLGYQGLFDALTKFDKSRDLKFDTYASFRIRGSIIDGLRKEDRLPRSSREKSKKLEEVITKLEQQLQRHATPEEIADHIGISVDEVYQTVHEHYFSSVLSINEKINDDDDEGQQSFVIRDQDSKTPEHEMMMNELIGDLVNKIKELNKNEQLVLNLFYTEEMTLTEIGEIMNLSTSRISQIHSKALFKLRTQLAPEIVDGGLL</sequence>
<dbReference type="InterPro" id="IPR007624">
    <property type="entry name" value="RNA_pol_sigma70_r3"/>
</dbReference>
<dbReference type="GO" id="GO:0003677">
    <property type="term" value="F:DNA binding"/>
    <property type="evidence" value="ECO:0007669"/>
    <property type="project" value="UniProtKB-KW"/>
</dbReference>
<dbReference type="InterPro" id="IPR007630">
    <property type="entry name" value="RNA_pol_sigma70_r4"/>
</dbReference>
<dbReference type="Gene3D" id="1.10.1740.10">
    <property type="match status" value="1"/>
</dbReference>
<dbReference type="PROSITE" id="PS00716">
    <property type="entry name" value="SIGMA70_2"/>
    <property type="match status" value="1"/>
</dbReference>
<dbReference type="Pfam" id="PF04539">
    <property type="entry name" value="Sigma70_r3"/>
    <property type="match status" value="1"/>
</dbReference>
<keyword evidence="6" id="KW-0969">Cilium</keyword>
<dbReference type="PANTHER" id="PTHR30385:SF7">
    <property type="entry name" value="RNA POLYMERASE SIGMA FACTOR FLIA"/>
    <property type="match status" value="1"/>
</dbReference>
<dbReference type="InterPro" id="IPR013324">
    <property type="entry name" value="RNA_pol_sigma_r3/r4-like"/>
</dbReference>
<dbReference type="NCBIfam" id="NF005413">
    <property type="entry name" value="PRK06986.1"/>
    <property type="match status" value="1"/>
</dbReference>
<organism evidence="6 7">
    <name type="scientific">Sporosarcina limicola</name>
    <dbReference type="NCBI Taxonomy" id="34101"/>
    <lineage>
        <taxon>Bacteria</taxon>
        <taxon>Bacillati</taxon>
        <taxon>Bacillota</taxon>
        <taxon>Bacilli</taxon>
        <taxon>Bacillales</taxon>
        <taxon>Caryophanaceae</taxon>
        <taxon>Sporosarcina</taxon>
    </lineage>
</organism>
<evidence type="ECO:0000313" key="6">
    <source>
        <dbReference type="EMBL" id="MBE1553438.1"/>
    </source>
</evidence>
<dbReference type="GO" id="GO:0006352">
    <property type="term" value="P:DNA-templated transcription initiation"/>
    <property type="evidence" value="ECO:0007669"/>
    <property type="project" value="InterPro"/>
</dbReference>
<keyword evidence="3" id="KW-0238">DNA-binding</keyword>
<dbReference type="GO" id="GO:0016987">
    <property type="term" value="F:sigma factor activity"/>
    <property type="evidence" value="ECO:0007669"/>
    <property type="project" value="UniProtKB-KW"/>
</dbReference>
<name>A0A927MGG8_9BACL</name>
<dbReference type="InterPro" id="IPR007627">
    <property type="entry name" value="RNA_pol_sigma70_r2"/>
</dbReference>
<dbReference type="EMBL" id="JADBEL010000002">
    <property type="protein sequence ID" value="MBE1553438.1"/>
    <property type="molecule type" value="Genomic_DNA"/>
</dbReference>
<dbReference type="GO" id="GO:0003899">
    <property type="term" value="F:DNA-directed RNA polymerase activity"/>
    <property type="evidence" value="ECO:0007669"/>
    <property type="project" value="InterPro"/>
</dbReference>
<keyword evidence="7" id="KW-1185">Reference proteome</keyword>
<evidence type="ECO:0000259" key="5">
    <source>
        <dbReference type="PROSITE" id="PS00716"/>
    </source>
</evidence>
<comment type="caution">
    <text evidence="6">The sequence shown here is derived from an EMBL/GenBank/DDBJ whole genome shotgun (WGS) entry which is preliminary data.</text>
</comment>
<keyword evidence="6" id="KW-0282">Flagellum</keyword>